<evidence type="ECO:0000313" key="4">
    <source>
        <dbReference type="Proteomes" id="UP000503129"/>
    </source>
</evidence>
<feature type="region of interest" description="Disordered" evidence="1">
    <location>
        <begin position="704"/>
        <end position="725"/>
    </location>
</feature>
<gene>
    <name evidence="3" type="ORF">DP114_19310</name>
</gene>
<feature type="domain" description="Filamentous haemagglutinin FhaB/tRNA nuclease CdiA-like TPS" evidence="2">
    <location>
        <begin position="40"/>
        <end position="153"/>
    </location>
</feature>
<keyword evidence="4" id="KW-1185">Reference proteome</keyword>
<name>A0A856MHQ7_9CYAN</name>
<dbReference type="Gene3D" id="2.160.20.10">
    <property type="entry name" value="Single-stranded right-handed beta-helix, Pectin lyase-like"/>
    <property type="match status" value="2"/>
</dbReference>
<dbReference type="Proteomes" id="UP000503129">
    <property type="component" value="Chromosome"/>
</dbReference>
<proteinExistence type="predicted"/>
<dbReference type="SUPFAM" id="SSF51126">
    <property type="entry name" value="Pectin lyase-like"/>
    <property type="match status" value="2"/>
</dbReference>
<evidence type="ECO:0000259" key="2">
    <source>
        <dbReference type="SMART" id="SM00912"/>
    </source>
</evidence>
<evidence type="ECO:0000313" key="3">
    <source>
        <dbReference type="EMBL" id="QDL09760.1"/>
    </source>
</evidence>
<dbReference type="Pfam" id="PF05860">
    <property type="entry name" value="TPS"/>
    <property type="match status" value="1"/>
</dbReference>
<dbReference type="InterPro" id="IPR012334">
    <property type="entry name" value="Pectin_lyas_fold"/>
</dbReference>
<protein>
    <submittedName>
        <fullName evidence="3">Filamentous hemagglutinin</fullName>
    </submittedName>
</protein>
<dbReference type="InterPro" id="IPR011050">
    <property type="entry name" value="Pectin_lyase_fold/virulence"/>
</dbReference>
<evidence type="ECO:0000256" key="1">
    <source>
        <dbReference type="SAM" id="MobiDB-lite"/>
    </source>
</evidence>
<dbReference type="NCBIfam" id="TIGR01901">
    <property type="entry name" value="adhes_NPXG"/>
    <property type="match status" value="1"/>
</dbReference>
<accession>A0A856MHQ7</accession>
<reference evidence="3 4" key="1">
    <citation type="submission" date="2018-06" db="EMBL/GenBank/DDBJ databases">
        <title>Comparative genomics of Brasilonema spp. strains.</title>
        <authorList>
            <person name="Alvarenga D.O."/>
            <person name="Fiore M.F."/>
            <person name="Varani A.M."/>
        </authorList>
    </citation>
    <scope>NUCLEOTIDE SEQUENCE [LARGE SCALE GENOMIC DNA]</scope>
    <source>
        <strain evidence="3 4">CENA114</strain>
    </source>
</reference>
<dbReference type="AlphaFoldDB" id="A0A856MHQ7"/>
<feature type="compositionally biased region" description="Low complexity" evidence="1">
    <location>
        <begin position="710"/>
        <end position="719"/>
    </location>
</feature>
<dbReference type="EMBL" id="CP030118">
    <property type="protein sequence ID" value="QDL09760.1"/>
    <property type="molecule type" value="Genomic_DNA"/>
</dbReference>
<sequence>MNSVTSRSWLTQAYQLGLSGLLILVGLLPGKGGDSTLAQVTADPSLGTQVTINGTTLEITEGKTVGNTNLFHSFSNFSVKNAEVASFLNASNIKNILVRVTGGNASDIQGTLQAKGKANLFLINPSGILFGRDAQLRIGGSFIATTANAIQFPGGGEFSMTSPVNPLNPLLTVNPSAFLFNQIPSGSTSSIQVNRAIRLFVPQGQSLLLVGGDVKLDRAILRAESGRIELGGLAGVGTVGLNIDSSNGRNNFRLDFPQGVQRADVSLTNATRVTATGTGGGSIQLSGKRIILSNGSEVSVNNQGSEPGGTLVVNASELVELLERSRLLAETLGSGNAGELRIETGQLILQDGAQVSAITSNKGRGGTLSVNARDSIQVIGISAEERSGLFTSTRASGDAGDIRIETGQLIVRDGGQIAASARMRSQGKGGTIDVRASDKVELSGTAPNDGEPSGLFARSLSSGVAGDISIATGQLIVRDKAQVTVSAVNSGNAGNLQITSPSIRLDNKGAIVAETASGKGGNITLQGLDLLLMRGNSQISTTAGKAGGGGDGGNIIINVPNGFIVARPGENSDITANAFEGSGGRVTINATDIFGIAPLSSQELKRLRPDDSDPTKLQTNDITAISQTNPSLSGTIEINTPDVDLNTGLVTLPSVPVDTKLAQSCNSPNYAQSSFIITGRGGLPPNPKDILTPDAVQVDWVTLNPNSDKSNTPSVSTPTKPTPEPIVEATGWVFNAKGEVVFTADAPTTTPRSSWNKPAKCRT</sequence>
<dbReference type="SMART" id="SM00912">
    <property type="entry name" value="Haemagg_act"/>
    <property type="match status" value="1"/>
</dbReference>
<dbReference type="InterPro" id="IPR008638">
    <property type="entry name" value="FhaB/CdiA-like_TPS"/>
</dbReference>
<dbReference type="KEGG" id="bsen:DP114_19310"/>
<organism evidence="3 4">
    <name type="scientific">Brasilonema sennae CENA114</name>
    <dbReference type="NCBI Taxonomy" id="415709"/>
    <lineage>
        <taxon>Bacteria</taxon>
        <taxon>Bacillati</taxon>
        <taxon>Cyanobacteriota</taxon>
        <taxon>Cyanophyceae</taxon>
        <taxon>Nostocales</taxon>
        <taxon>Scytonemataceae</taxon>
        <taxon>Brasilonema</taxon>
        <taxon>Bromeliae group (in: Brasilonema)</taxon>
    </lineage>
</organism>